<evidence type="ECO:0000313" key="2">
    <source>
        <dbReference type="EMBL" id="KTD03916.1"/>
    </source>
</evidence>
<keyword evidence="2" id="KW-0808">Transferase</keyword>
<dbReference type="RefSeq" id="WP_058443537.1">
    <property type="nucleotide sequence ID" value="NZ_CAAAHT010000009.1"/>
</dbReference>
<dbReference type="InterPro" id="IPR029063">
    <property type="entry name" value="SAM-dependent_MTases_sf"/>
</dbReference>
<dbReference type="AlphaFoldDB" id="A0A0W0U8A8"/>
<evidence type="ECO:0000259" key="1">
    <source>
        <dbReference type="Pfam" id="PF13847"/>
    </source>
</evidence>
<gene>
    <name evidence="2" type="ORF">Lfee_0317</name>
    <name evidence="3" type="ORF">NCTC12022_02241</name>
</gene>
<reference evidence="2 4" key="1">
    <citation type="submission" date="2015-11" db="EMBL/GenBank/DDBJ databases">
        <title>Genomic analysis of 38 Legionella species identifies large and diverse effector repertoires.</title>
        <authorList>
            <person name="Burstein D."/>
            <person name="Amaro F."/>
            <person name="Zusman T."/>
            <person name="Lifshitz Z."/>
            <person name="Cohen O."/>
            <person name="Gilbert J.A."/>
            <person name="Pupko T."/>
            <person name="Shuman H.A."/>
            <person name="Segal G."/>
        </authorList>
    </citation>
    <scope>NUCLEOTIDE SEQUENCE [LARGE SCALE GENOMIC DNA]</scope>
    <source>
        <strain evidence="2 4">WO-44C</strain>
    </source>
</reference>
<proteinExistence type="predicted"/>
<evidence type="ECO:0000313" key="4">
    <source>
        <dbReference type="Proteomes" id="UP000054698"/>
    </source>
</evidence>
<dbReference type="CDD" id="cd02440">
    <property type="entry name" value="AdoMet_MTases"/>
    <property type="match status" value="1"/>
</dbReference>
<reference evidence="3 5" key="2">
    <citation type="submission" date="2018-06" db="EMBL/GenBank/DDBJ databases">
        <authorList>
            <consortium name="Pathogen Informatics"/>
            <person name="Doyle S."/>
        </authorList>
    </citation>
    <scope>NUCLEOTIDE SEQUENCE [LARGE SCALE GENOMIC DNA]</scope>
    <source>
        <strain evidence="3 5">NCTC12022</strain>
    </source>
</reference>
<dbReference type="EMBL" id="UASS01000022">
    <property type="protein sequence ID" value="SPX61501.1"/>
    <property type="molecule type" value="Genomic_DNA"/>
</dbReference>
<evidence type="ECO:0000313" key="5">
    <source>
        <dbReference type="Proteomes" id="UP000251942"/>
    </source>
</evidence>
<name>A0A0W0U8A8_9GAMM</name>
<dbReference type="Proteomes" id="UP000251942">
    <property type="component" value="Unassembled WGS sequence"/>
</dbReference>
<keyword evidence="4" id="KW-1185">Reference proteome</keyword>
<evidence type="ECO:0000313" key="3">
    <source>
        <dbReference type="EMBL" id="SPX61501.1"/>
    </source>
</evidence>
<dbReference type="GO" id="GO:0008168">
    <property type="term" value="F:methyltransferase activity"/>
    <property type="evidence" value="ECO:0007669"/>
    <property type="project" value="UniProtKB-KW"/>
</dbReference>
<dbReference type="SUPFAM" id="SSF53335">
    <property type="entry name" value="S-adenosyl-L-methionine-dependent methyltransferases"/>
    <property type="match status" value="1"/>
</dbReference>
<dbReference type="InterPro" id="IPR025714">
    <property type="entry name" value="Methyltranfer_dom"/>
</dbReference>
<dbReference type="EMBL" id="LNYB01000012">
    <property type="protein sequence ID" value="KTD03916.1"/>
    <property type="molecule type" value="Genomic_DNA"/>
</dbReference>
<dbReference type="Proteomes" id="UP000054698">
    <property type="component" value="Unassembled WGS sequence"/>
</dbReference>
<sequence length="313" mass="35875">MANIEQPHLISHNIAEETLAVVVDKIAARIKQEGDKPYITVAGQLDLLNQLAEFDFGRFLLQNQGINGYWTHYMLYHPQTGRKTGKNNRGQPFTELEAFILDRSPIILATQERCQIFLQENQEKVLNGAKLACIPCGLMGELLYLNLESVHDIELIGFDYDSATLKDATQLAEQRGLNHLVKFYQQDAWELDFHNEFDLISSNGLTIYEPEDEKVMELFRLFYQALKSGGKLVTSFLTPPPTLTEHCEWDFSVINQKDLLLQKILFADLMAAKFQCYRSTALTKKQLTSLGYTDIKFFYDKAKLFPTVIAYKN</sequence>
<dbReference type="STRING" id="453.Lfee_0317"/>
<dbReference type="Gene3D" id="3.40.50.150">
    <property type="entry name" value="Vaccinia Virus protein VP39"/>
    <property type="match status" value="1"/>
</dbReference>
<dbReference type="OrthoDB" id="5621386at2"/>
<organism evidence="2 4">
    <name type="scientific">Legionella feeleii</name>
    <dbReference type="NCBI Taxonomy" id="453"/>
    <lineage>
        <taxon>Bacteria</taxon>
        <taxon>Pseudomonadati</taxon>
        <taxon>Pseudomonadota</taxon>
        <taxon>Gammaproteobacteria</taxon>
        <taxon>Legionellales</taxon>
        <taxon>Legionellaceae</taxon>
        <taxon>Legionella</taxon>
    </lineage>
</organism>
<accession>A0A0W0U8A8</accession>
<dbReference type="Pfam" id="PF13847">
    <property type="entry name" value="Methyltransf_31"/>
    <property type="match status" value="1"/>
</dbReference>
<dbReference type="GO" id="GO:0032259">
    <property type="term" value="P:methylation"/>
    <property type="evidence" value="ECO:0007669"/>
    <property type="project" value="UniProtKB-KW"/>
</dbReference>
<protein>
    <submittedName>
        <fullName evidence="3">Exported protein</fullName>
    </submittedName>
    <submittedName>
        <fullName evidence="2">Methyltransferase domain protein</fullName>
    </submittedName>
</protein>
<keyword evidence="2" id="KW-0489">Methyltransferase</keyword>
<dbReference type="PATRIC" id="fig|453.4.peg.344"/>
<feature type="domain" description="Methyltransferase" evidence="1">
    <location>
        <begin position="148"/>
        <end position="236"/>
    </location>
</feature>